<proteinExistence type="predicted"/>
<dbReference type="Pfam" id="PF00083">
    <property type="entry name" value="Sugar_tr"/>
    <property type="match status" value="1"/>
</dbReference>
<dbReference type="InterPro" id="IPR020846">
    <property type="entry name" value="MFS_dom"/>
</dbReference>
<name>A0ABN7AXR8_9HEMI</name>
<dbReference type="InterPro" id="IPR005828">
    <property type="entry name" value="MFS_sugar_transport-like"/>
</dbReference>
<feature type="transmembrane region" description="Helical" evidence="5">
    <location>
        <begin position="254"/>
        <end position="275"/>
    </location>
</feature>
<feature type="transmembrane region" description="Helical" evidence="5">
    <location>
        <begin position="311"/>
        <end position="333"/>
    </location>
</feature>
<dbReference type="PANTHER" id="PTHR48021">
    <property type="match status" value="1"/>
</dbReference>
<dbReference type="PANTHER" id="PTHR48021:SF46">
    <property type="entry name" value="MAJOR FACILITATOR SUPERFAMILY (MFS) PROFILE DOMAIN-CONTAINING PROTEIN"/>
    <property type="match status" value="1"/>
</dbReference>
<feature type="transmembrane region" description="Helical" evidence="5">
    <location>
        <begin position="12"/>
        <end position="36"/>
    </location>
</feature>
<feature type="transmembrane region" description="Helical" evidence="5">
    <location>
        <begin position="345"/>
        <end position="364"/>
    </location>
</feature>
<evidence type="ECO:0000256" key="1">
    <source>
        <dbReference type="ARBA" id="ARBA00004141"/>
    </source>
</evidence>
<evidence type="ECO:0000259" key="6">
    <source>
        <dbReference type="PROSITE" id="PS50850"/>
    </source>
</evidence>
<feature type="transmembrane region" description="Helical" evidence="5">
    <location>
        <begin position="116"/>
        <end position="136"/>
    </location>
</feature>
<dbReference type="EMBL" id="AP028915">
    <property type="protein sequence ID" value="BES96957.1"/>
    <property type="molecule type" value="Genomic_DNA"/>
</dbReference>
<feature type="transmembrane region" description="Helical" evidence="5">
    <location>
        <begin position="169"/>
        <end position="187"/>
    </location>
</feature>
<gene>
    <name evidence="7" type="ORF">NTJ_09767</name>
</gene>
<accession>A0ABN7AXR8</accession>
<evidence type="ECO:0000256" key="4">
    <source>
        <dbReference type="ARBA" id="ARBA00023136"/>
    </source>
</evidence>
<protein>
    <submittedName>
        <fullName evidence="7">Facilitated trehalose transporter Tret1-like</fullName>
    </submittedName>
</protein>
<feature type="transmembrane region" description="Helical" evidence="5">
    <location>
        <begin position="143"/>
        <end position="163"/>
    </location>
</feature>
<comment type="subcellular location">
    <subcellularLocation>
        <location evidence="1">Membrane</location>
        <topology evidence="1">Multi-pass membrane protein</topology>
    </subcellularLocation>
</comment>
<evidence type="ECO:0000256" key="2">
    <source>
        <dbReference type="ARBA" id="ARBA00022692"/>
    </source>
</evidence>
<dbReference type="InterPro" id="IPR050549">
    <property type="entry name" value="MFS_Trehalose_Transporter"/>
</dbReference>
<feature type="transmembrane region" description="Helical" evidence="5">
    <location>
        <begin position="281"/>
        <end position="299"/>
    </location>
</feature>
<evidence type="ECO:0000313" key="8">
    <source>
        <dbReference type="Proteomes" id="UP001307889"/>
    </source>
</evidence>
<keyword evidence="8" id="KW-1185">Reference proteome</keyword>
<feature type="domain" description="Major facilitator superfamily (MFS) profile" evidence="6">
    <location>
        <begin position="13"/>
        <end position="437"/>
    </location>
</feature>
<feature type="transmembrane region" description="Helical" evidence="5">
    <location>
        <begin position="384"/>
        <end position="403"/>
    </location>
</feature>
<feature type="transmembrane region" description="Helical" evidence="5">
    <location>
        <begin position="415"/>
        <end position="434"/>
    </location>
</feature>
<organism evidence="7 8">
    <name type="scientific">Nesidiocoris tenuis</name>
    <dbReference type="NCBI Taxonomy" id="355587"/>
    <lineage>
        <taxon>Eukaryota</taxon>
        <taxon>Metazoa</taxon>
        <taxon>Ecdysozoa</taxon>
        <taxon>Arthropoda</taxon>
        <taxon>Hexapoda</taxon>
        <taxon>Insecta</taxon>
        <taxon>Pterygota</taxon>
        <taxon>Neoptera</taxon>
        <taxon>Paraneoptera</taxon>
        <taxon>Hemiptera</taxon>
        <taxon>Heteroptera</taxon>
        <taxon>Panheteroptera</taxon>
        <taxon>Cimicomorpha</taxon>
        <taxon>Miridae</taxon>
        <taxon>Dicyphina</taxon>
        <taxon>Nesidiocoris</taxon>
    </lineage>
</organism>
<evidence type="ECO:0000256" key="3">
    <source>
        <dbReference type="ARBA" id="ARBA00022989"/>
    </source>
</evidence>
<dbReference type="SUPFAM" id="SSF103473">
    <property type="entry name" value="MFS general substrate transporter"/>
    <property type="match status" value="1"/>
</dbReference>
<keyword evidence="3 5" id="KW-1133">Transmembrane helix</keyword>
<dbReference type="PROSITE" id="PS50850">
    <property type="entry name" value="MFS"/>
    <property type="match status" value="1"/>
</dbReference>
<dbReference type="InterPro" id="IPR005829">
    <property type="entry name" value="Sugar_transporter_CS"/>
</dbReference>
<keyword evidence="4 5" id="KW-0472">Membrane</keyword>
<evidence type="ECO:0000313" key="7">
    <source>
        <dbReference type="EMBL" id="BES96957.1"/>
    </source>
</evidence>
<sequence length="471" mass="53122">MFEKCVSFGKHGQWFAALTMTFAVLISGNIVSWPSAAFPKMEDGSAGFDFTETEKSLLASLPFLGAVVSPIPCSYIMNIVGRKNTLNITVLLVILAWIIIAFTSNIYLLLFARFISGLYCGSEYIIVSIYVAEAVAPNIRGRLISVTGMTFYAGALYVSFISYASYQTMTLLCIIPALLLFIVFLFVPESPYYYLMHGKKKEAENALKWLRGYFDPEEFNRIEEGVVEQLKNEGTFKEIFVVEPNLKAFVIIEFYKFFSSCTAVLILFSYCTQLIPDSWVSAQDSYILLCVLWVIAALFSSSIMDKYPRRMILVVSCVGTFIFYGVAGVWYYLKEFSDVDLSGVSWVPLLSAIFGSFFEIIGIVNVPNVLKGEMFPINIKTKACALSCMTACGLETINALFFYDLNRWIGQYINFLKPMLTACLCMYITIFHLFETKGLDLETIQNILTGKIPKKQSRSKKKIERVENAFS</sequence>
<evidence type="ECO:0000256" key="5">
    <source>
        <dbReference type="SAM" id="Phobius"/>
    </source>
</evidence>
<feature type="transmembrane region" description="Helical" evidence="5">
    <location>
        <begin position="88"/>
        <end position="110"/>
    </location>
</feature>
<reference evidence="7 8" key="1">
    <citation type="submission" date="2023-09" db="EMBL/GenBank/DDBJ databases">
        <title>Nesidiocoris tenuis whole genome shotgun sequence.</title>
        <authorList>
            <person name="Shibata T."/>
            <person name="Shimoda M."/>
            <person name="Kobayashi T."/>
            <person name="Uehara T."/>
        </authorList>
    </citation>
    <scope>NUCLEOTIDE SEQUENCE [LARGE SCALE GENOMIC DNA]</scope>
    <source>
        <strain evidence="7 8">Japan</strain>
    </source>
</reference>
<dbReference type="Proteomes" id="UP001307889">
    <property type="component" value="Chromosome 7"/>
</dbReference>
<dbReference type="PROSITE" id="PS00217">
    <property type="entry name" value="SUGAR_TRANSPORT_2"/>
    <property type="match status" value="1"/>
</dbReference>
<dbReference type="Gene3D" id="1.20.1250.20">
    <property type="entry name" value="MFS general substrate transporter like domains"/>
    <property type="match status" value="1"/>
</dbReference>
<feature type="transmembrane region" description="Helical" evidence="5">
    <location>
        <begin position="56"/>
        <end position="76"/>
    </location>
</feature>
<keyword evidence="2 5" id="KW-0812">Transmembrane</keyword>
<dbReference type="InterPro" id="IPR036259">
    <property type="entry name" value="MFS_trans_sf"/>
</dbReference>